<accession>A0A3B0XEB5</accession>
<dbReference type="AlphaFoldDB" id="A0A3B0XEB5"/>
<evidence type="ECO:0000313" key="1">
    <source>
        <dbReference type="EMBL" id="VAW54344.1"/>
    </source>
</evidence>
<gene>
    <name evidence="1" type="ORF">MNBD_GAMMA06-1805</name>
</gene>
<dbReference type="EMBL" id="UOFD01000075">
    <property type="protein sequence ID" value="VAW54344.1"/>
    <property type="molecule type" value="Genomic_DNA"/>
</dbReference>
<dbReference type="Gene3D" id="3.30.160.670">
    <property type="match status" value="1"/>
</dbReference>
<protein>
    <submittedName>
        <fullName evidence="1">Uncharacterized protein</fullName>
    </submittedName>
</protein>
<organism evidence="1">
    <name type="scientific">hydrothermal vent metagenome</name>
    <dbReference type="NCBI Taxonomy" id="652676"/>
    <lineage>
        <taxon>unclassified sequences</taxon>
        <taxon>metagenomes</taxon>
        <taxon>ecological metagenomes</taxon>
    </lineage>
</organism>
<reference evidence="1" key="1">
    <citation type="submission" date="2018-06" db="EMBL/GenBank/DDBJ databases">
        <authorList>
            <person name="Zhirakovskaya E."/>
        </authorList>
    </citation>
    <scope>NUCLEOTIDE SEQUENCE</scope>
</reference>
<name>A0A3B0XEB5_9ZZZZ</name>
<proteinExistence type="predicted"/>
<sequence>METDNKKSYKNLLIVGIAESEQNRRTYETSFINELKNLGIEAETSYKLIKNGEKIDRDTLAKATRGLGMDGVIVTHLVAVDEETVYRPGVGYGYNSGYVDVGYGGGYYGSMYSYYPHVNAYVHNLGYYDTLEIYTLETNLYDIESEELVWSARSRTFAPESVQEVIVDVIKLLVKDLENKKLIIEVP</sequence>